<dbReference type="GO" id="GO:2000762">
    <property type="term" value="P:regulation of phenylpropanoid metabolic process"/>
    <property type="evidence" value="ECO:0007669"/>
    <property type="project" value="InterPro"/>
</dbReference>
<dbReference type="Gene3D" id="2.120.10.80">
    <property type="entry name" value="Kelch-type beta propeller"/>
    <property type="match status" value="1"/>
</dbReference>
<dbReference type="EMBL" id="ABEU02000013">
    <property type="protein sequence ID" value="PNR42461.1"/>
    <property type="molecule type" value="Genomic_DNA"/>
</dbReference>
<dbReference type="InterPro" id="IPR036047">
    <property type="entry name" value="F-box-like_dom_sf"/>
</dbReference>
<dbReference type="GO" id="GO:0080037">
    <property type="term" value="P:negative regulation of cytokinin-activated signaling pathway"/>
    <property type="evidence" value="ECO:0007669"/>
    <property type="project" value="InterPro"/>
</dbReference>
<organism evidence="2">
    <name type="scientific">Physcomitrium patens</name>
    <name type="common">Spreading-leaved earth moss</name>
    <name type="synonym">Physcomitrella patens</name>
    <dbReference type="NCBI Taxonomy" id="3218"/>
    <lineage>
        <taxon>Eukaryota</taxon>
        <taxon>Viridiplantae</taxon>
        <taxon>Streptophyta</taxon>
        <taxon>Embryophyta</taxon>
        <taxon>Bryophyta</taxon>
        <taxon>Bryophytina</taxon>
        <taxon>Bryopsida</taxon>
        <taxon>Funariidae</taxon>
        <taxon>Funariales</taxon>
        <taxon>Funariaceae</taxon>
        <taxon>Physcomitrium</taxon>
    </lineage>
</organism>
<dbReference type="SUPFAM" id="SSF117281">
    <property type="entry name" value="Kelch motif"/>
    <property type="match status" value="1"/>
</dbReference>
<dbReference type="AlphaFoldDB" id="A0A2K1JLQ0"/>
<dbReference type="OrthoDB" id="191037at2759"/>
<gene>
    <name evidence="3" type="primary">LOC112290505</name>
    <name evidence="2" type="ORF">PHYPA_017291</name>
</gene>
<dbReference type="EnsemblPlants" id="Pp3c13_12640V3.1">
    <property type="protein sequence ID" value="PAC:32932544.CDS.1"/>
    <property type="gene ID" value="Pp3c13_12640"/>
</dbReference>
<name>A0A2K1JLQ0_PHYPA</name>
<evidence type="ECO:0000259" key="1">
    <source>
        <dbReference type="SMART" id="SM00256"/>
    </source>
</evidence>
<dbReference type="OMA" id="VMGSEYQ"/>
<dbReference type="RefSeq" id="XP_024392591.1">
    <property type="nucleotide sequence ID" value="XM_024536823.2"/>
</dbReference>
<dbReference type="KEGG" id="ppp:112290505"/>
<evidence type="ECO:0000313" key="4">
    <source>
        <dbReference type="Proteomes" id="UP000006727"/>
    </source>
</evidence>
<reference evidence="2 4" key="2">
    <citation type="journal article" date="2018" name="Plant J.">
        <title>The Physcomitrella patens chromosome-scale assembly reveals moss genome structure and evolution.</title>
        <authorList>
            <person name="Lang D."/>
            <person name="Ullrich K.K."/>
            <person name="Murat F."/>
            <person name="Fuchs J."/>
            <person name="Jenkins J."/>
            <person name="Haas F.B."/>
            <person name="Piednoel M."/>
            <person name="Gundlach H."/>
            <person name="Van Bel M."/>
            <person name="Meyberg R."/>
            <person name="Vives C."/>
            <person name="Morata J."/>
            <person name="Symeonidi A."/>
            <person name="Hiss M."/>
            <person name="Muchero W."/>
            <person name="Kamisugi Y."/>
            <person name="Saleh O."/>
            <person name="Blanc G."/>
            <person name="Decker E.L."/>
            <person name="van Gessel N."/>
            <person name="Grimwood J."/>
            <person name="Hayes R.D."/>
            <person name="Graham S.W."/>
            <person name="Gunter L.E."/>
            <person name="McDaniel S.F."/>
            <person name="Hoernstein S.N.W."/>
            <person name="Larsson A."/>
            <person name="Li F.W."/>
            <person name="Perroud P.F."/>
            <person name="Phillips J."/>
            <person name="Ranjan P."/>
            <person name="Rokshar D.S."/>
            <person name="Rothfels C.J."/>
            <person name="Schneider L."/>
            <person name="Shu S."/>
            <person name="Stevenson D.W."/>
            <person name="Thummler F."/>
            <person name="Tillich M."/>
            <person name="Villarreal Aguilar J.C."/>
            <person name="Widiez T."/>
            <person name="Wong G.K."/>
            <person name="Wymore A."/>
            <person name="Zhang Y."/>
            <person name="Zimmer A.D."/>
            <person name="Quatrano R.S."/>
            <person name="Mayer K.F.X."/>
            <person name="Goodstein D."/>
            <person name="Casacuberta J.M."/>
            <person name="Vandepoele K."/>
            <person name="Reski R."/>
            <person name="Cuming A.C."/>
            <person name="Tuskan G.A."/>
            <person name="Maumus F."/>
            <person name="Salse J."/>
            <person name="Schmutz J."/>
            <person name="Rensing S.A."/>
        </authorList>
    </citation>
    <scope>NUCLEOTIDE SEQUENCE [LARGE SCALE GENOMIC DNA]</scope>
    <source>
        <strain evidence="3 4">cv. Gransden 2004</strain>
    </source>
</reference>
<dbReference type="InterPro" id="IPR015915">
    <property type="entry name" value="Kelch-typ_b-propeller"/>
</dbReference>
<protein>
    <recommendedName>
        <fullName evidence="1">F-box domain-containing protein</fullName>
    </recommendedName>
</protein>
<dbReference type="SUPFAM" id="SSF81383">
    <property type="entry name" value="F-box domain"/>
    <property type="match status" value="1"/>
</dbReference>
<dbReference type="CDD" id="cd22152">
    <property type="entry name" value="F-box_AtAFR-like"/>
    <property type="match status" value="1"/>
</dbReference>
<dbReference type="PaxDb" id="3218-PP1S5_151V6.1"/>
<evidence type="ECO:0000313" key="3">
    <source>
        <dbReference type="EnsemblPlants" id="PAC:32932544.CDS.1"/>
    </source>
</evidence>
<dbReference type="FunCoup" id="A0A2K1JLQ0">
    <property type="interactions" value="33"/>
</dbReference>
<proteinExistence type="predicted"/>
<dbReference type="InterPro" id="IPR044595">
    <property type="entry name" value="KMD1-4"/>
</dbReference>
<evidence type="ECO:0000313" key="2">
    <source>
        <dbReference type="EMBL" id="PNR42461.1"/>
    </source>
</evidence>
<sequence>MANFIEYNRMVESSSGGVDCSSAGLIEALPDDLFVECLVRVPLQWHANLQRVSSSFRDLVQSREYYELRKAEGTTSSFVCMLQPMPMCGGEAVPEKDFAGRAVCSPDPVHGVSLLDVNEQIWSRLPAVPGLVGGLPTCCRLVAVNGLLVVLGGWWLRTWEPSKSVFVYNFSTQTWRRGADMVNVRNFFACGAIGNKVFVAGGHDENKKALASVETFDVEANCWESLGSMREERDECTGVVLGDSFLVLSGYGSESQGAFCESAEVYDSRAKSWSFVDNMWPLISTEPAVANPSSLVALAGRLYSIRGKEVVVYSQQQNTWTAVEKVPEDTESGELKSLTITASGNSLIIMGLAKKNDDATFRSMRLLPAQGSCKAQWRTLAGNGQFTSLAQTSCAFEM</sequence>
<dbReference type="GeneID" id="112290505"/>
<dbReference type="Proteomes" id="UP000006727">
    <property type="component" value="Chromosome 13"/>
</dbReference>
<dbReference type="SMART" id="SM00256">
    <property type="entry name" value="FBOX"/>
    <property type="match status" value="1"/>
</dbReference>
<accession>A0A2K1JLQ0</accession>
<feature type="domain" description="F-box" evidence="1">
    <location>
        <begin position="29"/>
        <end position="69"/>
    </location>
</feature>
<reference evidence="3" key="3">
    <citation type="submission" date="2020-12" db="UniProtKB">
        <authorList>
            <consortium name="EnsemblPlants"/>
        </authorList>
    </citation>
    <scope>IDENTIFICATION</scope>
</reference>
<keyword evidence="4" id="KW-1185">Reference proteome</keyword>
<dbReference type="InterPro" id="IPR006652">
    <property type="entry name" value="Kelch_1"/>
</dbReference>
<reference evidence="2 4" key="1">
    <citation type="journal article" date="2008" name="Science">
        <title>The Physcomitrella genome reveals evolutionary insights into the conquest of land by plants.</title>
        <authorList>
            <person name="Rensing S."/>
            <person name="Lang D."/>
            <person name="Zimmer A."/>
            <person name="Terry A."/>
            <person name="Salamov A."/>
            <person name="Shapiro H."/>
            <person name="Nishiyama T."/>
            <person name="Perroud P.-F."/>
            <person name="Lindquist E."/>
            <person name="Kamisugi Y."/>
            <person name="Tanahashi T."/>
            <person name="Sakakibara K."/>
            <person name="Fujita T."/>
            <person name="Oishi K."/>
            <person name="Shin-I T."/>
            <person name="Kuroki Y."/>
            <person name="Toyoda A."/>
            <person name="Suzuki Y."/>
            <person name="Hashimoto A."/>
            <person name="Yamaguchi K."/>
            <person name="Sugano A."/>
            <person name="Kohara Y."/>
            <person name="Fujiyama A."/>
            <person name="Anterola A."/>
            <person name="Aoki S."/>
            <person name="Ashton N."/>
            <person name="Barbazuk W.B."/>
            <person name="Barker E."/>
            <person name="Bennetzen J."/>
            <person name="Bezanilla M."/>
            <person name="Blankenship R."/>
            <person name="Cho S.H."/>
            <person name="Dutcher S."/>
            <person name="Estelle M."/>
            <person name="Fawcett J.A."/>
            <person name="Gundlach H."/>
            <person name="Hanada K."/>
            <person name="Heyl A."/>
            <person name="Hicks K.A."/>
            <person name="Hugh J."/>
            <person name="Lohr M."/>
            <person name="Mayer K."/>
            <person name="Melkozernov A."/>
            <person name="Murata T."/>
            <person name="Nelson D."/>
            <person name="Pils B."/>
            <person name="Prigge M."/>
            <person name="Reiss B."/>
            <person name="Renner T."/>
            <person name="Rombauts S."/>
            <person name="Rushton P."/>
            <person name="Sanderfoot A."/>
            <person name="Schween G."/>
            <person name="Shiu S.-H."/>
            <person name="Stueber K."/>
            <person name="Theodoulou F.L."/>
            <person name="Tu H."/>
            <person name="Van de Peer Y."/>
            <person name="Verrier P.J."/>
            <person name="Waters E."/>
            <person name="Wood A."/>
            <person name="Yang L."/>
            <person name="Cove D."/>
            <person name="Cuming A."/>
            <person name="Hasebe M."/>
            <person name="Lucas S."/>
            <person name="Mishler D.B."/>
            <person name="Reski R."/>
            <person name="Grigoriev I."/>
            <person name="Quatrano R.S."/>
            <person name="Boore J.L."/>
        </authorList>
    </citation>
    <scope>NUCLEOTIDE SEQUENCE [LARGE SCALE GENOMIC DNA]</scope>
    <source>
        <strain evidence="3 4">cv. Gransden 2004</strain>
    </source>
</reference>
<dbReference type="InterPro" id="IPR001810">
    <property type="entry name" value="F-box_dom"/>
</dbReference>
<dbReference type="SMART" id="SM00612">
    <property type="entry name" value="Kelch"/>
    <property type="match status" value="2"/>
</dbReference>
<dbReference type="Gramene" id="Pp3c13_12640V3.2">
    <property type="protein sequence ID" value="PAC:32932545.CDS.1"/>
    <property type="gene ID" value="Pp3c13_12640"/>
</dbReference>
<dbReference type="Gramene" id="Pp3c13_12640V3.1">
    <property type="protein sequence ID" value="PAC:32932544.CDS.1"/>
    <property type="gene ID" value="Pp3c13_12640"/>
</dbReference>
<dbReference type="Pfam" id="PF24681">
    <property type="entry name" value="Kelch_KLHDC2_KLHL20_DRC7"/>
    <property type="match status" value="1"/>
</dbReference>
<dbReference type="EnsemblPlants" id="Pp3c13_12640V3.2">
    <property type="protein sequence ID" value="PAC:32932545.CDS.1"/>
    <property type="gene ID" value="Pp3c13_12640"/>
</dbReference>
<dbReference type="PANTHER" id="PTHR46407:SF3">
    <property type="entry name" value="OS02G0208700 PROTEIN"/>
    <property type="match status" value="1"/>
</dbReference>
<dbReference type="PANTHER" id="PTHR46407">
    <property type="entry name" value="OS02G0208700 PROTEIN"/>
    <property type="match status" value="1"/>
</dbReference>